<evidence type="ECO:0000313" key="2">
    <source>
        <dbReference type="Proteomes" id="UP000198846"/>
    </source>
</evidence>
<reference evidence="1 2" key="1">
    <citation type="submission" date="2016-10" db="EMBL/GenBank/DDBJ databases">
        <authorList>
            <person name="de Groot N.N."/>
        </authorList>
    </citation>
    <scope>NUCLEOTIDE SEQUENCE [LARGE SCALE GENOMIC DNA]</scope>
    <source>
        <strain evidence="1 2">DSM 23842</strain>
    </source>
</reference>
<dbReference type="RefSeq" id="WP_092136104.1">
    <property type="nucleotide sequence ID" value="NZ_FNQK01000020.1"/>
</dbReference>
<protein>
    <submittedName>
        <fullName evidence="1">Uncharacterized protein</fullName>
    </submittedName>
</protein>
<evidence type="ECO:0000313" key="1">
    <source>
        <dbReference type="EMBL" id="SEA60285.1"/>
    </source>
</evidence>
<proteinExistence type="predicted"/>
<accession>A0A1H4CIP9</accession>
<sequence>MIKPKHTILLVLFLVFSCNNDKREAKTLTEVFDLNKNKNLLEELLVDNDSVSFGWRFQSTIISNHIDINIYLYNNRPFTSNQSQLKLKNESQKISTKLKTNLTDISEYEKLNFYLVSGDETIDSLKIKVKDLKK</sequence>
<gene>
    <name evidence="1" type="ORF">SAMN04487990_12016</name>
</gene>
<dbReference type="STRING" id="283786.SAMN04487990_12016"/>
<dbReference type="PROSITE" id="PS51257">
    <property type="entry name" value="PROKAR_LIPOPROTEIN"/>
    <property type="match status" value="1"/>
</dbReference>
<organism evidence="1 2">
    <name type="scientific">Bizionia paragorgiae</name>
    <dbReference type="NCBI Taxonomy" id="283786"/>
    <lineage>
        <taxon>Bacteria</taxon>
        <taxon>Pseudomonadati</taxon>
        <taxon>Bacteroidota</taxon>
        <taxon>Flavobacteriia</taxon>
        <taxon>Flavobacteriales</taxon>
        <taxon>Flavobacteriaceae</taxon>
        <taxon>Bizionia</taxon>
    </lineage>
</organism>
<name>A0A1H4CIP9_BIZPA</name>
<dbReference type="AlphaFoldDB" id="A0A1H4CIP9"/>
<keyword evidence="2" id="KW-1185">Reference proteome</keyword>
<dbReference type="Proteomes" id="UP000198846">
    <property type="component" value="Unassembled WGS sequence"/>
</dbReference>
<dbReference type="EMBL" id="FNQK01000020">
    <property type="protein sequence ID" value="SEA60285.1"/>
    <property type="molecule type" value="Genomic_DNA"/>
</dbReference>